<dbReference type="Proteomes" id="UP000777438">
    <property type="component" value="Unassembled WGS sequence"/>
</dbReference>
<protein>
    <submittedName>
        <fullName evidence="2">Uncharacterized protein</fullName>
    </submittedName>
</protein>
<evidence type="ECO:0000313" key="2">
    <source>
        <dbReference type="EMBL" id="KAH6891985.1"/>
    </source>
</evidence>
<reference evidence="2 3" key="1">
    <citation type="journal article" date="2021" name="Nat. Commun.">
        <title>Genetic determinants of endophytism in the Arabidopsis root mycobiome.</title>
        <authorList>
            <person name="Mesny F."/>
            <person name="Miyauchi S."/>
            <person name="Thiergart T."/>
            <person name="Pickel B."/>
            <person name="Atanasova L."/>
            <person name="Karlsson M."/>
            <person name="Huettel B."/>
            <person name="Barry K.W."/>
            <person name="Haridas S."/>
            <person name="Chen C."/>
            <person name="Bauer D."/>
            <person name="Andreopoulos W."/>
            <person name="Pangilinan J."/>
            <person name="LaButti K."/>
            <person name="Riley R."/>
            <person name="Lipzen A."/>
            <person name="Clum A."/>
            <person name="Drula E."/>
            <person name="Henrissat B."/>
            <person name="Kohler A."/>
            <person name="Grigoriev I.V."/>
            <person name="Martin F.M."/>
            <person name="Hacquard S."/>
        </authorList>
    </citation>
    <scope>NUCLEOTIDE SEQUENCE [LARGE SCALE GENOMIC DNA]</scope>
    <source>
        <strain evidence="2 3">MPI-CAGE-CH-0241</strain>
    </source>
</reference>
<dbReference type="AlphaFoldDB" id="A0A9P8WAI0"/>
<organism evidence="2 3">
    <name type="scientific">Thelonectria olida</name>
    <dbReference type="NCBI Taxonomy" id="1576542"/>
    <lineage>
        <taxon>Eukaryota</taxon>
        <taxon>Fungi</taxon>
        <taxon>Dikarya</taxon>
        <taxon>Ascomycota</taxon>
        <taxon>Pezizomycotina</taxon>
        <taxon>Sordariomycetes</taxon>
        <taxon>Hypocreomycetidae</taxon>
        <taxon>Hypocreales</taxon>
        <taxon>Nectriaceae</taxon>
        <taxon>Thelonectria</taxon>
    </lineage>
</organism>
<proteinExistence type="predicted"/>
<evidence type="ECO:0000256" key="1">
    <source>
        <dbReference type="SAM" id="MobiDB-lite"/>
    </source>
</evidence>
<evidence type="ECO:0000313" key="3">
    <source>
        <dbReference type="Proteomes" id="UP000777438"/>
    </source>
</evidence>
<dbReference type="EMBL" id="JAGPYM010000007">
    <property type="protein sequence ID" value="KAH6891985.1"/>
    <property type="molecule type" value="Genomic_DNA"/>
</dbReference>
<keyword evidence="3" id="KW-1185">Reference proteome</keyword>
<sequence length="109" mass="12268">MRCGRRSVRTCSRRGLQSLLVHTSLVGTVTGVRQVANSVRSLGRYLFSKSAPRPALDGPNRSWRRSRMAGDANDERGIKRKKEALLLLLVPLEPSSFMSDTEMLVERNR</sequence>
<gene>
    <name evidence="2" type="ORF">B0T10DRAFT_281602</name>
</gene>
<accession>A0A9P8WAI0</accession>
<name>A0A9P8WAI0_9HYPO</name>
<comment type="caution">
    <text evidence="2">The sequence shown here is derived from an EMBL/GenBank/DDBJ whole genome shotgun (WGS) entry which is preliminary data.</text>
</comment>
<feature type="region of interest" description="Disordered" evidence="1">
    <location>
        <begin position="52"/>
        <end position="75"/>
    </location>
</feature>